<dbReference type="SUPFAM" id="SSF56112">
    <property type="entry name" value="Protein kinase-like (PK-like)"/>
    <property type="match status" value="1"/>
</dbReference>
<sequence length="2372" mass="262974">AKQGTHKMELDAGGALRSRRRLGAVYADRVKAPALKESLVGDTTANARTDHDVDEQRGQLLVGVLMIAPVLIVQFLLHYRLPVVVPVDGPPSVFSEGRALQHLRVLCDEIGPRPIGSAANSIATPAYLTEHVRKIALDAHPNIAIEYDLQETTGSFNVQYRGFLNLTNGYVRVKNFVVRLSRNDIPESKTHAMMLGTHTDSYPHTVGASDAGAPVAILLEVMRALAVAPGDLAHSVIFVFNGGEEFGLQASHGFICCHPWAKSIRGFINLDAGGVGGREGLIQTGPNNYWIAKAYAEAAPHPHADVVGQDLFGSGVVPSDTDFRVYAENGNIGGLDMLYYENSWLYHTKHDTIDAITPGSLQHTGDNVLSTIRHIMESQLFLNLNEDGDEIKQPAVYFTLKPFGYMICVTGRTAMQIEWIAIIWTLAYYARLMAWGVVPRLYRAVLRSCQRFDVQPRPRSIHPILNCPKLMKLTGIEFFLSNQTATDLARKSFRSAPDTTESVDLGFRVLRALEEADEIAHEQMVVNMDDSESDYESGDDSGSESDDEDDEESDHEEVERHSLLPVKWHSGRLTISPEYVHESLDIGDVLYGPSQRAPAVETKEEEEAKEADQAVWTFEPSSDEGIREVQSDLADALDRDDALGVQTALSELLSKSAVDVIPSGAYAAVIDACCSTLHSHLVFQFIDALRDRGITLETHDLIPIFEHAAAYDDPSTAFAALKETRWAPDQSLTVDGKIDYPSMHAVMWICGNTCNRSVVDRLVQYMLSRGALPTVETQLVLLRALCSKVDPEVHDAIDLLHEMEEKWGVRPTTASFNVILFSFYNSPVYDLSDALGILQVMHTRHLRPTRETYQALLLCAGKQSAEASTQQINGVLASVEQAGFDVNDLIRDLASRVSSRWRISCASRGVRQNCSMRFTLPLRRHASTYCHVTVERNARNLWATTKTGADKGTQPHSFYVLPMFPYPSGSLHMGHVRVYTISDCIARARRMMGEAVLHPIGWDAFGLPAENAAVERGINAETWTRSNVEEMRKELMALGISFDYDREFATCDPSYYRWTQWIFTRLFKAGFAYQAEANVNWDPVDRTVLANEQVDSNGRSWRSGAIVEQRRLRQWFFAIRRMAPALLAGLDLLGEWPDEVKKMQRAWIGRSAGANITFELRARGDLSMEVSAFTTRPETLMGVTFIAIARTAPVLQRLNVSANIPPEGDIRLEGVFAQHPITGHQLPVFVADYVVRDYGTGVVMGVPGHDERDEAFATKHELPVVNVIDDNGVLTNSGHELNGLTPEAAAAVVSTMPFASSTVQFRLRDWLVSRQRVWGTPIPIVHCPSCGPVSVPDDQLPVELPHASLLNQTVRSLADVPSWVSTACPSCGCTSARRETDTLDTFIDSSWYYLRFQSPHDESGAMPAKAKPVDVYVGGIEHAILHLLYSRFINRFLYEEKLVAEPEPFTKLITQGMVHGITYVDESTGEYVRSDDVSVKSDGIAVHKKSGHRLSSVYAKMSKSKYNGVSPSTVLEEYGADVTRLFILFKAPPSQVLDWNEDAIVGQTRWVNRLWTMVDSFVDDVNARWEGDDEVDGDHILRGKLINAVDDTIKTVTDVMSRRYCFNVAIAELMKLSNTISSAMGKVDTGTTVDALRSLVVMLSPFAPHLATGLWSILGSVEDFEVTGDVHEQPWPKPTTVRKERACKRINVQVNGRHVVTLQVPASITAQDDVQDFVFKNERVVRILSRRGPVAETYVDPNRYVNFVMQPSSSTSRLGLSGFDDGNAFRSAWGAEERPILGPRMLSVRIAVVTLFLVVGLTAAGDDTDDQLRQLRSELEAVLANAVAREAANQERVATFQASYMLKTTPRQKKRARTALNKAKESYEQQKRDEDKTIASLEDQIALLEKRLEDGGDSGYNLQRLFPDEDASQKGASDGDELDDGELSETNSDASQKGASDGDELDHGELPQASVPQGQPQWLRDAVREGLAMKAAAAAAPPSEAPTPASRDEHEIELNDYQVRLPTPPSSPRKRLAEEEDDAALASKRAKPVKPYTSTVASVAKIGCRSVDEFERVRTISEGAYGVVHEAIDRATGEVVALKKIKMDTSGAGFPVTSLREINILMSLNHSNLVSLREIVVGKHPGSVFMVMEYMTYEVKSLIKAKKEPFSQSEVKCLLQQLLRGVAYLHSHWIIHRDLKTSNLLLDHHGVLKICDLGLARRFGDPLKPYSPLVVTLWYRSPELLLGSPMYSTAVDMWSVGCIFAELLTKTPLFEGARGELDQLHKIFSLVGSPTESNWPAYSKLPHAQNWTWKPCRGRLSELLPRRSVTSASYLTGKGLDLLQRLLALDPDQRISAKEALEHDWFKEAPKPQDPAMISTSIPADVLRGARV</sequence>
<feature type="region of interest" description="Disordered" evidence="27">
    <location>
        <begin position="1849"/>
        <end position="1875"/>
    </location>
</feature>
<dbReference type="InterPro" id="IPR011990">
    <property type="entry name" value="TPR-like_helical_dom_sf"/>
</dbReference>
<name>A0A0G4IL31_PLABS</name>
<dbReference type="EMBL" id="CDSF01000035">
    <property type="protein sequence ID" value="CEO95805.1"/>
    <property type="molecule type" value="Genomic_DNA"/>
</dbReference>
<dbReference type="GO" id="GO:0004674">
    <property type="term" value="F:protein serine/threonine kinase activity"/>
    <property type="evidence" value="ECO:0007669"/>
    <property type="project" value="UniProtKB-KW"/>
</dbReference>
<evidence type="ECO:0000256" key="23">
    <source>
        <dbReference type="ARBA" id="ARBA00023146"/>
    </source>
</evidence>
<keyword evidence="18" id="KW-0067">ATP-binding</keyword>
<evidence type="ECO:0000256" key="14">
    <source>
        <dbReference type="ARBA" id="ARBA00022777"/>
    </source>
</evidence>
<comment type="similarity">
    <text evidence="3">Belongs to the class-I aminoacyl-tRNA synthetase family.</text>
</comment>
<dbReference type="Gene3D" id="1.10.510.10">
    <property type="entry name" value="Transferase(Phosphotransferase) domain 1"/>
    <property type="match status" value="1"/>
</dbReference>
<evidence type="ECO:0000256" key="28">
    <source>
        <dbReference type="SAM" id="Phobius"/>
    </source>
</evidence>
<dbReference type="PANTHER" id="PTHR43740:SF2">
    <property type="entry name" value="LEUCINE--TRNA LIGASE, MITOCHONDRIAL"/>
    <property type="match status" value="1"/>
</dbReference>
<keyword evidence="11 28" id="KW-0812">Transmembrane</keyword>
<keyword evidence="22 28" id="KW-0472">Membrane</keyword>
<dbReference type="Pfam" id="PF00133">
    <property type="entry name" value="tRNA-synt_1"/>
    <property type="match status" value="2"/>
</dbReference>
<evidence type="ECO:0000256" key="15">
    <source>
        <dbReference type="ARBA" id="ARBA00022801"/>
    </source>
</evidence>
<feature type="non-terminal residue" evidence="30">
    <location>
        <position position="1"/>
    </location>
</feature>
<dbReference type="OrthoDB" id="15954at2759"/>
<dbReference type="Pfam" id="PF04389">
    <property type="entry name" value="Peptidase_M28"/>
    <property type="match status" value="1"/>
</dbReference>
<evidence type="ECO:0000256" key="20">
    <source>
        <dbReference type="ARBA" id="ARBA00022989"/>
    </source>
</evidence>
<keyword evidence="15" id="KW-0378">Hydrolase</keyword>
<dbReference type="InterPro" id="IPR048024">
    <property type="entry name" value="Fxna-like_M28_dom"/>
</dbReference>
<accession>A0A0G4IL31</accession>
<dbReference type="Gene3D" id="1.25.40.10">
    <property type="entry name" value="Tetratricopeptide repeat domain"/>
    <property type="match status" value="1"/>
</dbReference>
<dbReference type="InterPro" id="IPR000719">
    <property type="entry name" value="Prot_kinase_dom"/>
</dbReference>
<keyword evidence="23" id="KW-0030">Aminoacyl-tRNA synthetase</keyword>
<evidence type="ECO:0000256" key="6">
    <source>
        <dbReference type="ARBA" id="ARBA00013164"/>
    </source>
</evidence>
<proteinExistence type="inferred from homology"/>
<feature type="region of interest" description="Disordered" evidence="27">
    <location>
        <begin position="1973"/>
        <end position="1992"/>
    </location>
</feature>
<dbReference type="InterPro" id="IPR001412">
    <property type="entry name" value="aa-tRNA-synth_I_CS"/>
</dbReference>
<keyword evidence="16" id="KW-0256">Endoplasmic reticulum</keyword>
<dbReference type="GO" id="GO:0080090">
    <property type="term" value="P:regulation of primary metabolic process"/>
    <property type="evidence" value="ECO:0007669"/>
    <property type="project" value="UniProtKB-ARBA"/>
</dbReference>
<dbReference type="InterPro" id="IPR002302">
    <property type="entry name" value="Leu-tRNA-ligase"/>
</dbReference>
<dbReference type="InterPro" id="IPR045267">
    <property type="entry name" value="CDK11/PITSLRE_STKc"/>
</dbReference>
<dbReference type="HAMAP" id="MF_00049_B">
    <property type="entry name" value="Leu_tRNA_synth_B"/>
    <property type="match status" value="1"/>
</dbReference>
<dbReference type="GO" id="GO:0006508">
    <property type="term" value="P:proteolysis"/>
    <property type="evidence" value="ECO:0007669"/>
    <property type="project" value="UniProtKB-KW"/>
</dbReference>
<dbReference type="Gene3D" id="3.30.200.20">
    <property type="entry name" value="Phosphorylase Kinase, domain 1"/>
    <property type="match status" value="1"/>
</dbReference>
<dbReference type="GO" id="GO:0005789">
    <property type="term" value="C:endoplasmic reticulum membrane"/>
    <property type="evidence" value="ECO:0007669"/>
    <property type="project" value="UniProtKB-SubCell"/>
</dbReference>
<dbReference type="PROSITE" id="PS50011">
    <property type="entry name" value="PROTEIN_KINASE_DOM"/>
    <property type="match status" value="1"/>
</dbReference>
<gene>
    <name evidence="30" type="ORF">PBRA_004518</name>
</gene>
<evidence type="ECO:0000256" key="2">
    <source>
        <dbReference type="ARBA" id="ARBA00004477"/>
    </source>
</evidence>
<comment type="similarity">
    <text evidence="4">Belongs to the protein kinase superfamily. CMGC Ser/Thr protein kinase family. CDC2/CDKX subfamily.</text>
</comment>
<dbReference type="Gene3D" id="3.40.50.620">
    <property type="entry name" value="HUPs"/>
    <property type="match status" value="2"/>
</dbReference>
<evidence type="ECO:0000256" key="21">
    <source>
        <dbReference type="ARBA" id="ARBA00023049"/>
    </source>
</evidence>
<dbReference type="SUPFAM" id="SSF47323">
    <property type="entry name" value="Anticodon-binding domain of a subclass of class I aminoacyl-tRNA synthetases"/>
    <property type="match status" value="1"/>
</dbReference>
<evidence type="ECO:0000256" key="16">
    <source>
        <dbReference type="ARBA" id="ARBA00022824"/>
    </source>
</evidence>
<feature type="domain" description="Protein kinase" evidence="29">
    <location>
        <begin position="2054"/>
        <end position="2346"/>
    </location>
</feature>
<dbReference type="GO" id="GO:0005634">
    <property type="term" value="C:nucleus"/>
    <property type="evidence" value="ECO:0007669"/>
    <property type="project" value="UniProtKB-ARBA"/>
</dbReference>
<keyword evidence="7" id="KW-0723">Serine/threonine-protein kinase</keyword>
<evidence type="ECO:0000256" key="7">
    <source>
        <dbReference type="ARBA" id="ARBA00022527"/>
    </source>
</evidence>
<keyword evidence="8" id="KW-0436">Ligase</keyword>
<evidence type="ECO:0000256" key="13">
    <source>
        <dbReference type="ARBA" id="ARBA00022741"/>
    </source>
</evidence>
<dbReference type="Proteomes" id="UP000039324">
    <property type="component" value="Unassembled WGS sequence"/>
</dbReference>
<dbReference type="GO" id="GO:0004823">
    <property type="term" value="F:leucine-tRNA ligase activity"/>
    <property type="evidence" value="ECO:0007669"/>
    <property type="project" value="UniProtKB-EC"/>
</dbReference>
<dbReference type="PROSITE" id="PS00178">
    <property type="entry name" value="AA_TRNA_LIGASE_I"/>
    <property type="match status" value="1"/>
</dbReference>
<dbReference type="GO" id="GO:0008237">
    <property type="term" value="F:metallopeptidase activity"/>
    <property type="evidence" value="ECO:0007669"/>
    <property type="project" value="UniProtKB-KW"/>
</dbReference>
<dbReference type="PANTHER" id="PTHR43740">
    <property type="entry name" value="LEUCYL-TRNA SYNTHETASE"/>
    <property type="match status" value="1"/>
</dbReference>
<dbReference type="SUPFAM" id="SSF52374">
    <property type="entry name" value="Nucleotidylyl transferase"/>
    <property type="match status" value="1"/>
</dbReference>
<evidence type="ECO:0000259" key="29">
    <source>
        <dbReference type="PROSITE" id="PS50011"/>
    </source>
</evidence>
<dbReference type="FunFam" id="1.10.730.10:FF:000002">
    <property type="entry name" value="Leucine--tRNA ligase"/>
    <property type="match status" value="1"/>
</dbReference>
<dbReference type="InterPro" id="IPR025709">
    <property type="entry name" value="Leu_tRNA-synth_edit"/>
</dbReference>
<dbReference type="Gene3D" id="1.10.730.10">
    <property type="entry name" value="Isoleucyl-tRNA Synthetase, Domain 1"/>
    <property type="match status" value="1"/>
</dbReference>
<evidence type="ECO:0000256" key="4">
    <source>
        <dbReference type="ARBA" id="ARBA00006485"/>
    </source>
</evidence>
<evidence type="ECO:0000256" key="26">
    <source>
        <dbReference type="ARBA" id="ARBA00047469"/>
    </source>
</evidence>
<evidence type="ECO:0000313" key="31">
    <source>
        <dbReference type="Proteomes" id="UP000039324"/>
    </source>
</evidence>
<dbReference type="PROSITE" id="PS00108">
    <property type="entry name" value="PROTEIN_KINASE_ST"/>
    <property type="match status" value="1"/>
</dbReference>
<dbReference type="GO" id="GO:0005739">
    <property type="term" value="C:mitochondrion"/>
    <property type="evidence" value="ECO:0007669"/>
    <property type="project" value="TreeGrafter"/>
</dbReference>
<evidence type="ECO:0000256" key="27">
    <source>
        <dbReference type="SAM" id="MobiDB-lite"/>
    </source>
</evidence>
<dbReference type="FunFam" id="1.10.510.10:FF:000533">
    <property type="entry name" value="cyclin-dependent kinase 10"/>
    <property type="match status" value="1"/>
</dbReference>
<evidence type="ECO:0000256" key="9">
    <source>
        <dbReference type="ARBA" id="ARBA00022670"/>
    </source>
</evidence>
<comment type="subcellular location">
    <subcellularLocation>
        <location evidence="2">Endoplasmic reticulum membrane</location>
        <topology evidence="2">Multi-pass membrane protein</topology>
    </subcellularLocation>
</comment>
<keyword evidence="14" id="KW-0418">Kinase</keyword>
<evidence type="ECO:0000256" key="11">
    <source>
        <dbReference type="ARBA" id="ARBA00022692"/>
    </source>
</evidence>
<keyword evidence="20 28" id="KW-1133">Transmembrane helix</keyword>
<evidence type="ECO:0000256" key="12">
    <source>
        <dbReference type="ARBA" id="ARBA00022723"/>
    </source>
</evidence>
<keyword evidence="21" id="KW-0482">Metalloprotease</keyword>
<dbReference type="InterPro" id="IPR014729">
    <property type="entry name" value="Rossmann-like_a/b/a_fold"/>
</dbReference>
<reference evidence="30 31" key="1">
    <citation type="submission" date="2015-02" db="EMBL/GenBank/DDBJ databases">
        <authorList>
            <person name="Chooi Y.-H."/>
        </authorList>
    </citation>
    <scope>NUCLEOTIDE SEQUENCE [LARGE SCALE GENOMIC DNA]</scope>
    <source>
        <strain evidence="30">E3</strain>
    </source>
</reference>
<dbReference type="STRING" id="37360.A0A0G4IL31"/>
<dbReference type="FunFam" id="3.30.200.20:FF:000172">
    <property type="entry name" value="cyclin-dependent kinase G-2 isoform X1"/>
    <property type="match status" value="1"/>
</dbReference>
<dbReference type="CDD" id="cd00812">
    <property type="entry name" value="LeuRS_core"/>
    <property type="match status" value="1"/>
</dbReference>
<comment type="cofactor">
    <cofactor evidence="1">
        <name>Zn(2+)</name>
        <dbReference type="ChEBI" id="CHEBI:29105"/>
    </cofactor>
</comment>
<dbReference type="GO" id="GO:0006429">
    <property type="term" value="P:leucyl-tRNA aminoacylation"/>
    <property type="evidence" value="ECO:0007669"/>
    <property type="project" value="InterPro"/>
</dbReference>
<feature type="compositionally biased region" description="Basic and acidic residues" evidence="27">
    <location>
        <begin position="1862"/>
        <end position="1875"/>
    </location>
</feature>
<keyword evidence="24" id="KW-0325">Glycoprotein</keyword>
<keyword evidence="13" id="KW-0547">Nucleotide-binding</keyword>
<dbReference type="Gene3D" id="3.90.740.10">
    <property type="entry name" value="Valyl/Leucyl/Isoleucyl-tRNA synthetase, editing domain"/>
    <property type="match status" value="1"/>
</dbReference>
<dbReference type="FunFam" id="3.40.630.10:FF:000008">
    <property type="entry name" value="Endoplasmic reticulum metallopeptidase 1"/>
    <property type="match status" value="1"/>
</dbReference>
<dbReference type="GO" id="GO:0005524">
    <property type="term" value="F:ATP binding"/>
    <property type="evidence" value="ECO:0007669"/>
    <property type="project" value="UniProtKB-KW"/>
</dbReference>
<keyword evidence="10" id="KW-0808">Transferase</keyword>
<dbReference type="InterPro" id="IPR007484">
    <property type="entry name" value="Peptidase_M28"/>
</dbReference>
<keyword evidence="31" id="KW-1185">Reference proteome</keyword>
<dbReference type="SMART" id="SM00220">
    <property type="entry name" value="S_TKc"/>
    <property type="match status" value="1"/>
</dbReference>
<dbReference type="Pfam" id="PF13603">
    <property type="entry name" value="tRNA-synt_1_2"/>
    <property type="match status" value="1"/>
</dbReference>
<feature type="region of interest" description="Disordered" evidence="27">
    <location>
        <begin position="1899"/>
        <end position="1960"/>
    </location>
</feature>
<dbReference type="NCBIfam" id="TIGR00396">
    <property type="entry name" value="leuS_bact"/>
    <property type="match status" value="1"/>
</dbReference>
<dbReference type="Pfam" id="PF08264">
    <property type="entry name" value="Anticodon_1"/>
    <property type="match status" value="1"/>
</dbReference>
<evidence type="ECO:0000256" key="25">
    <source>
        <dbReference type="ARBA" id="ARBA00030520"/>
    </source>
</evidence>
<dbReference type="Gene3D" id="3.40.630.10">
    <property type="entry name" value="Zn peptidases"/>
    <property type="match status" value="1"/>
</dbReference>
<dbReference type="InterPro" id="IPR009008">
    <property type="entry name" value="Val/Leu/Ile-tRNA-synth_edit"/>
</dbReference>
<dbReference type="GO" id="GO:0010556">
    <property type="term" value="P:regulation of macromolecule biosynthetic process"/>
    <property type="evidence" value="ECO:0007669"/>
    <property type="project" value="UniProtKB-ARBA"/>
</dbReference>
<dbReference type="InterPro" id="IPR002300">
    <property type="entry name" value="aa-tRNA-synth_Ia"/>
</dbReference>
<feature type="compositionally biased region" description="Low complexity" evidence="27">
    <location>
        <begin position="1973"/>
        <end position="1989"/>
    </location>
</feature>
<dbReference type="PRINTS" id="PR00985">
    <property type="entry name" value="TRNASYNTHLEU"/>
</dbReference>
<feature type="region of interest" description="Disordered" evidence="27">
    <location>
        <begin position="526"/>
        <end position="562"/>
    </location>
</feature>
<dbReference type="CDD" id="cd07958">
    <property type="entry name" value="Anticodon_Ia_Leu_BEm"/>
    <property type="match status" value="1"/>
</dbReference>
<feature type="region of interest" description="Disordered" evidence="27">
    <location>
        <begin position="1999"/>
        <end position="2031"/>
    </location>
</feature>
<dbReference type="GO" id="GO:0046872">
    <property type="term" value="F:metal ion binding"/>
    <property type="evidence" value="ECO:0007669"/>
    <property type="project" value="UniProtKB-KW"/>
</dbReference>
<dbReference type="SUPFAM" id="SSF53187">
    <property type="entry name" value="Zn-dependent exopeptidases"/>
    <property type="match status" value="1"/>
</dbReference>
<evidence type="ECO:0000256" key="18">
    <source>
        <dbReference type="ARBA" id="ARBA00022840"/>
    </source>
</evidence>
<keyword evidence="17" id="KW-0862">Zinc</keyword>
<organism evidence="30 31">
    <name type="scientific">Plasmodiophora brassicae</name>
    <name type="common">Clubroot disease agent</name>
    <dbReference type="NCBI Taxonomy" id="37360"/>
    <lineage>
        <taxon>Eukaryota</taxon>
        <taxon>Sar</taxon>
        <taxon>Rhizaria</taxon>
        <taxon>Endomyxa</taxon>
        <taxon>Phytomyxea</taxon>
        <taxon>Plasmodiophorida</taxon>
        <taxon>Plasmodiophoridae</taxon>
        <taxon>Plasmodiophora</taxon>
    </lineage>
</organism>
<evidence type="ECO:0000256" key="3">
    <source>
        <dbReference type="ARBA" id="ARBA00005594"/>
    </source>
</evidence>
<dbReference type="EC" id="6.1.1.4" evidence="6"/>
<feature type="compositionally biased region" description="Acidic residues" evidence="27">
    <location>
        <begin position="529"/>
        <end position="556"/>
    </location>
</feature>
<dbReference type="InterPro" id="IPR013155">
    <property type="entry name" value="M/V/L/I-tRNA-synth_anticd-bd"/>
</dbReference>
<protein>
    <recommendedName>
        <fullName evidence="6">leucine--tRNA ligase</fullName>
        <ecNumber evidence="6">6.1.1.4</ecNumber>
    </recommendedName>
    <alternativeName>
        <fullName evidence="25">Leucyl-tRNA synthetase</fullName>
    </alternativeName>
</protein>
<dbReference type="InterPro" id="IPR009080">
    <property type="entry name" value="tRNAsynth_Ia_anticodon-bd"/>
</dbReference>
<evidence type="ECO:0000313" key="30">
    <source>
        <dbReference type="EMBL" id="CEO95805.1"/>
    </source>
</evidence>
<evidence type="ECO:0000256" key="10">
    <source>
        <dbReference type="ARBA" id="ARBA00022679"/>
    </source>
</evidence>
<keyword evidence="19" id="KW-0648">Protein biosynthesis</keyword>
<evidence type="ECO:0000256" key="22">
    <source>
        <dbReference type="ARBA" id="ARBA00023136"/>
    </source>
</evidence>
<dbReference type="GO" id="GO:0002161">
    <property type="term" value="F:aminoacyl-tRNA deacylase activity"/>
    <property type="evidence" value="ECO:0007669"/>
    <property type="project" value="InterPro"/>
</dbReference>
<evidence type="ECO:0000256" key="8">
    <source>
        <dbReference type="ARBA" id="ARBA00022598"/>
    </source>
</evidence>
<comment type="catalytic activity">
    <reaction evidence="26">
        <text>tRNA(Leu) + L-leucine + ATP = L-leucyl-tRNA(Leu) + AMP + diphosphate</text>
        <dbReference type="Rhea" id="RHEA:11688"/>
        <dbReference type="Rhea" id="RHEA-COMP:9613"/>
        <dbReference type="Rhea" id="RHEA-COMP:9622"/>
        <dbReference type="ChEBI" id="CHEBI:30616"/>
        <dbReference type="ChEBI" id="CHEBI:33019"/>
        <dbReference type="ChEBI" id="CHEBI:57427"/>
        <dbReference type="ChEBI" id="CHEBI:78442"/>
        <dbReference type="ChEBI" id="CHEBI:78494"/>
        <dbReference type="ChEBI" id="CHEBI:456215"/>
        <dbReference type="EC" id="6.1.1.4"/>
    </reaction>
</comment>
<evidence type="ECO:0000256" key="19">
    <source>
        <dbReference type="ARBA" id="ARBA00022917"/>
    </source>
</evidence>
<dbReference type="SUPFAM" id="SSF50677">
    <property type="entry name" value="ValRS/IleRS/LeuRS editing domain"/>
    <property type="match status" value="1"/>
</dbReference>
<comment type="similarity">
    <text evidence="5">Belongs to the peptidase M28 family.</text>
</comment>
<evidence type="ECO:0000256" key="1">
    <source>
        <dbReference type="ARBA" id="ARBA00001947"/>
    </source>
</evidence>
<evidence type="ECO:0000256" key="17">
    <source>
        <dbReference type="ARBA" id="ARBA00022833"/>
    </source>
</evidence>
<evidence type="ECO:0000256" key="24">
    <source>
        <dbReference type="ARBA" id="ARBA00023180"/>
    </source>
</evidence>
<feature type="compositionally biased region" description="Acidic residues" evidence="27">
    <location>
        <begin position="1918"/>
        <end position="1927"/>
    </location>
</feature>
<dbReference type="CDD" id="cd03875">
    <property type="entry name" value="M28_Fxna_like"/>
    <property type="match status" value="1"/>
</dbReference>
<dbReference type="CDD" id="cd07843">
    <property type="entry name" value="STKc_CDC2L1"/>
    <property type="match status" value="1"/>
</dbReference>
<keyword evidence="9" id="KW-0645">Protease</keyword>
<dbReference type="Pfam" id="PF00069">
    <property type="entry name" value="Pkinase"/>
    <property type="match status" value="1"/>
</dbReference>
<dbReference type="InterPro" id="IPR008271">
    <property type="entry name" value="Ser/Thr_kinase_AS"/>
</dbReference>
<evidence type="ECO:0000256" key="5">
    <source>
        <dbReference type="ARBA" id="ARBA00010918"/>
    </source>
</evidence>
<keyword evidence="12" id="KW-0479">Metal-binding</keyword>
<dbReference type="InterPro" id="IPR011009">
    <property type="entry name" value="Kinase-like_dom_sf"/>
</dbReference>
<feature type="transmembrane region" description="Helical" evidence="28">
    <location>
        <begin position="58"/>
        <end position="77"/>
    </location>
</feature>
<dbReference type="GO" id="GO:0032543">
    <property type="term" value="P:mitochondrial translation"/>
    <property type="evidence" value="ECO:0007669"/>
    <property type="project" value="TreeGrafter"/>
</dbReference>